<evidence type="ECO:0000313" key="2">
    <source>
        <dbReference type="EMBL" id="KZM68555.1"/>
    </source>
</evidence>
<dbReference type="GO" id="GO:0015074">
    <property type="term" value="P:DNA integration"/>
    <property type="evidence" value="ECO:0007669"/>
    <property type="project" value="InterPro"/>
</dbReference>
<organism evidence="2 3">
    <name type="scientific">Nocardia terpenica</name>
    <dbReference type="NCBI Taxonomy" id="455432"/>
    <lineage>
        <taxon>Bacteria</taxon>
        <taxon>Bacillati</taxon>
        <taxon>Actinomycetota</taxon>
        <taxon>Actinomycetes</taxon>
        <taxon>Mycobacteriales</taxon>
        <taxon>Nocardiaceae</taxon>
        <taxon>Nocardia</taxon>
    </lineage>
</organism>
<dbReference type="Proteomes" id="UP000076512">
    <property type="component" value="Unassembled WGS sequence"/>
</dbReference>
<proteinExistence type="predicted"/>
<evidence type="ECO:0008006" key="4">
    <source>
        <dbReference type="Google" id="ProtNLM"/>
    </source>
</evidence>
<dbReference type="EMBL" id="LWGR01000021">
    <property type="protein sequence ID" value="KZM68555.1"/>
    <property type="molecule type" value="Genomic_DNA"/>
</dbReference>
<dbReference type="OrthoDB" id="4571390at2"/>
<dbReference type="Gene3D" id="1.10.443.10">
    <property type="entry name" value="Intergrase catalytic core"/>
    <property type="match status" value="1"/>
</dbReference>
<dbReference type="SUPFAM" id="SSF56349">
    <property type="entry name" value="DNA breaking-rejoining enzymes"/>
    <property type="match status" value="1"/>
</dbReference>
<dbReference type="GO" id="GO:0006310">
    <property type="term" value="P:DNA recombination"/>
    <property type="evidence" value="ECO:0007669"/>
    <property type="project" value="UniProtKB-KW"/>
</dbReference>
<dbReference type="AlphaFoldDB" id="A0A164HIW2"/>
<dbReference type="STRING" id="455432.AWN90_11890"/>
<dbReference type="GO" id="GO:0003677">
    <property type="term" value="F:DNA binding"/>
    <property type="evidence" value="ECO:0007669"/>
    <property type="project" value="InterPro"/>
</dbReference>
<dbReference type="InterPro" id="IPR013762">
    <property type="entry name" value="Integrase-like_cat_sf"/>
</dbReference>
<dbReference type="InterPro" id="IPR011010">
    <property type="entry name" value="DNA_brk_join_enz"/>
</dbReference>
<keyword evidence="1" id="KW-0233">DNA recombination</keyword>
<evidence type="ECO:0000256" key="1">
    <source>
        <dbReference type="ARBA" id="ARBA00023172"/>
    </source>
</evidence>
<comment type="caution">
    <text evidence="2">The sequence shown here is derived from an EMBL/GenBank/DDBJ whole genome shotgun (WGS) entry which is preliminary data.</text>
</comment>
<accession>A0A164HIW2</accession>
<dbReference type="RefSeq" id="WP_067580262.1">
    <property type="nucleotide sequence ID" value="NZ_JABMCZ010000002.1"/>
</dbReference>
<evidence type="ECO:0000313" key="3">
    <source>
        <dbReference type="Proteomes" id="UP000076512"/>
    </source>
</evidence>
<keyword evidence="3" id="KW-1185">Reference proteome</keyword>
<gene>
    <name evidence="2" type="ORF">AWN90_11890</name>
</gene>
<protein>
    <recommendedName>
        <fullName evidence="4">Tyr recombinase domain-containing protein</fullName>
    </recommendedName>
</protein>
<reference evidence="2 3" key="1">
    <citation type="submission" date="2016-04" db="EMBL/GenBank/DDBJ databases">
        <authorList>
            <person name="Evans L.H."/>
            <person name="Alamgir A."/>
            <person name="Owens N."/>
            <person name="Weber N.D."/>
            <person name="Virtaneva K."/>
            <person name="Barbian K."/>
            <person name="Babar A."/>
            <person name="Rosenke K."/>
        </authorList>
    </citation>
    <scope>NUCLEOTIDE SEQUENCE [LARGE SCALE GENOMIC DNA]</scope>
    <source>
        <strain evidence="2 3">IFM 0406</strain>
    </source>
</reference>
<sequence>MGDNTTRFPGALDTLQYQGITEQMPLPWQVFTDFLVISGARLGEAAALADTDLDPGSGAGRIARAWLPGPGGWVLADSPCPRRFALPQNLFDRLEVGGSGAELFRIDGTCGPGLMTRFVGQVWRPAVDAVVDTLLGGRRPAVAALRTTCGLWLAEAGVPWTVIAAQLGYRDVASFARRNLDLLAPTAHAQ</sequence>
<name>A0A164HIW2_9NOCA</name>